<sequence length="135" mass="15970">MVSELNSVILEEIKAFEELLEALDKQHEYIVKNDVFKMESIVDEIEEKSKNIAKWEMDRRKITKGRAMSEIIRECKNEELENNYRKARKLVEELNLQKDTNETLLKQGIVYANKMLQIINPNREAKTYSAYGKMK</sequence>
<accession>A0A2X2WIJ1</accession>
<dbReference type="EMBL" id="UAWC01000025">
    <property type="protein sequence ID" value="SQB35765.1"/>
    <property type="molecule type" value="Genomic_DNA"/>
</dbReference>
<dbReference type="InterPro" id="IPR036679">
    <property type="entry name" value="FlgN-like_sf"/>
</dbReference>
<evidence type="ECO:0000313" key="3">
    <source>
        <dbReference type="EMBL" id="SQB35765.1"/>
    </source>
</evidence>
<proteinExistence type="predicted"/>
<dbReference type="RefSeq" id="WP_111921750.1">
    <property type="nucleotide sequence ID" value="NZ_SVCG01000004.1"/>
</dbReference>
<feature type="coiled-coil region" evidence="2">
    <location>
        <begin position="6"/>
        <end position="107"/>
    </location>
</feature>
<keyword evidence="2" id="KW-0175">Coiled coil</keyword>
<evidence type="ECO:0000256" key="1">
    <source>
        <dbReference type="ARBA" id="ARBA00022795"/>
    </source>
</evidence>
<dbReference type="AlphaFoldDB" id="A0A2X2WIJ1"/>
<dbReference type="Pfam" id="PF05130">
    <property type="entry name" value="FlgN"/>
    <property type="match status" value="1"/>
</dbReference>
<dbReference type="SUPFAM" id="SSF140566">
    <property type="entry name" value="FlgN-like"/>
    <property type="match status" value="1"/>
</dbReference>
<organism evidence="3 4">
    <name type="scientific">Clostridium cochlearium</name>
    <dbReference type="NCBI Taxonomy" id="1494"/>
    <lineage>
        <taxon>Bacteria</taxon>
        <taxon>Bacillati</taxon>
        <taxon>Bacillota</taxon>
        <taxon>Clostridia</taxon>
        <taxon>Eubacteriales</taxon>
        <taxon>Clostridiaceae</taxon>
        <taxon>Clostridium</taxon>
    </lineage>
</organism>
<protein>
    <submittedName>
        <fullName evidence="3">FlgN protein</fullName>
    </submittedName>
</protein>
<dbReference type="InterPro" id="IPR007809">
    <property type="entry name" value="FlgN-like"/>
</dbReference>
<reference evidence="3 4" key="1">
    <citation type="submission" date="2018-06" db="EMBL/GenBank/DDBJ databases">
        <authorList>
            <consortium name="Pathogen Informatics"/>
            <person name="Doyle S."/>
        </authorList>
    </citation>
    <scope>NUCLEOTIDE SEQUENCE [LARGE SCALE GENOMIC DNA]</scope>
    <source>
        <strain evidence="3 4">NCTC13028</strain>
    </source>
</reference>
<dbReference type="GO" id="GO:0044780">
    <property type="term" value="P:bacterial-type flagellum assembly"/>
    <property type="evidence" value="ECO:0007669"/>
    <property type="project" value="InterPro"/>
</dbReference>
<evidence type="ECO:0000313" key="4">
    <source>
        <dbReference type="Proteomes" id="UP000250223"/>
    </source>
</evidence>
<evidence type="ECO:0000256" key="2">
    <source>
        <dbReference type="SAM" id="Coils"/>
    </source>
</evidence>
<keyword evidence="1" id="KW-1005">Bacterial flagellum biogenesis</keyword>
<gene>
    <name evidence="3" type="ORF">NCTC13028_02165</name>
</gene>
<name>A0A2X2WIJ1_CLOCO</name>
<dbReference type="Proteomes" id="UP000250223">
    <property type="component" value="Unassembled WGS sequence"/>
</dbReference>
<dbReference type="Gene3D" id="1.20.58.300">
    <property type="entry name" value="FlgN-like"/>
    <property type="match status" value="1"/>
</dbReference>